<dbReference type="PANTHER" id="PTHR43294:SF21">
    <property type="entry name" value="CATION TRANSPORTING ATPASE"/>
    <property type="match status" value="1"/>
</dbReference>
<feature type="transmembrane region" description="Helical" evidence="12">
    <location>
        <begin position="760"/>
        <end position="779"/>
    </location>
</feature>
<evidence type="ECO:0000256" key="3">
    <source>
        <dbReference type="ARBA" id="ARBA00022475"/>
    </source>
</evidence>
<dbReference type="FunFam" id="2.70.150.10:FF:000160">
    <property type="entry name" value="Sarcoplasmic/endoplasmic reticulum calcium ATPase 1"/>
    <property type="match status" value="1"/>
</dbReference>
<feature type="transmembrane region" description="Helical" evidence="12">
    <location>
        <begin position="9"/>
        <end position="25"/>
    </location>
</feature>
<dbReference type="STRING" id="326474.AWB65_05992"/>
<proteinExistence type="inferred from homology"/>
<keyword evidence="5 12" id="KW-0812">Transmembrane</keyword>
<evidence type="ECO:0000256" key="1">
    <source>
        <dbReference type="ARBA" id="ARBA00004651"/>
    </source>
</evidence>
<evidence type="ECO:0000256" key="9">
    <source>
        <dbReference type="ARBA" id="ARBA00022967"/>
    </source>
</evidence>
<dbReference type="GO" id="GO:0005524">
    <property type="term" value="F:ATP binding"/>
    <property type="evidence" value="ECO:0007669"/>
    <property type="project" value="UniProtKB-KW"/>
</dbReference>
<dbReference type="InterPro" id="IPR023299">
    <property type="entry name" value="ATPase_P-typ_cyto_dom_N"/>
</dbReference>
<dbReference type="InterPro" id="IPR023214">
    <property type="entry name" value="HAD_sf"/>
</dbReference>
<evidence type="ECO:0000259" key="13">
    <source>
        <dbReference type="Pfam" id="PF00122"/>
    </source>
</evidence>
<dbReference type="GO" id="GO:0015662">
    <property type="term" value="F:P-type ion transporter activity"/>
    <property type="evidence" value="ECO:0007669"/>
    <property type="project" value="UniProtKB-ARBA"/>
</dbReference>
<keyword evidence="11 12" id="KW-0472">Membrane</keyword>
<reference evidence="15" key="1">
    <citation type="submission" date="2016-01" db="EMBL/GenBank/DDBJ databases">
        <authorList>
            <person name="Peeters C."/>
        </authorList>
    </citation>
    <scope>NUCLEOTIDE SEQUENCE [LARGE SCALE GENOMIC DNA]</scope>
    <source>
        <strain evidence="15">LMG 22934</strain>
    </source>
</reference>
<comment type="caution">
    <text evidence="15">The sequence shown here is derived from an EMBL/GenBank/DDBJ whole genome shotgun (WGS) entry which is preliminary data.</text>
</comment>
<keyword evidence="8" id="KW-0460">Magnesium</keyword>
<dbReference type="InterPro" id="IPR044492">
    <property type="entry name" value="P_typ_ATPase_HD_dom"/>
</dbReference>
<dbReference type="Gene3D" id="1.20.1110.10">
    <property type="entry name" value="Calcium-transporting ATPase, transmembrane domain"/>
    <property type="match status" value="1"/>
</dbReference>
<feature type="transmembrane region" description="Helical" evidence="12">
    <location>
        <begin position="195"/>
        <end position="212"/>
    </location>
</feature>
<dbReference type="InterPro" id="IPR008250">
    <property type="entry name" value="ATPase_P-typ_transduc_dom_A_sf"/>
</dbReference>
<evidence type="ECO:0000256" key="4">
    <source>
        <dbReference type="ARBA" id="ARBA00022553"/>
    </source>
</evidence>
<dbReference type="PROSITE" id="PS00154">
    <property type="entry name" value="ATPASE_E1_E2"/>
    <property type="match status" value="1"/>
</dbReference>
<comment type="subcellular location">
    <subcellularLocation>
        <location evidence="1">Cell membrane</location>
        <topology evidence="1">Multi-pass membrane protein</topology>
    </subcellularLocation>
</comment>
<evidence type="ECO:0000256" key="7">
    <source>
        <dbReference type="ARBA" id="ARBA00022840"/>
    </source>
</evidence>
<evidence type="ECO:0000256" key="10">
    <source>
        <dbReference type="ARBA" id="ARBA00022989"/>
    </source>
</evidence>
<keyword evidence="3" id="KW-1003">Cell membrane</keyword>
<keyword evidence="9" id="KW-1278">Translocase</keyword>
<dbReference type="EMBL" id="FCNW02000060">
    <property type="protein sequence ID" value="SAL64060.1"/>
    <property type="molecule type" value="Genomic_DNA"/>
</dbReference>
<keyword evidence="6" id="KW-0547">Nucleotide-binding</keyword>
<keyword evidence="16" id="KW-1185">Reference proteome</keyword>
<keyword evidence="7" id="KW-0067">ATP-binding</keyword>
<name>A0A158J6U8_9BURK</name>
<dbReference type="SUPFAM" id="SSF56784">
    <property type="entry name" value="HAD-like"/>
    <property type="match status" value="1"/>
</dbReference>
<keyword evidence="4" id="KW-0597">Phosphoprotein</keyword>
<protein>
    <submittedName>
        <fullName evidence="15">Cation transport ATPase</fullName>
    </submittedName>
</protein>
<evidence type="ECO:0000256" key="5">
    <source>
        <dbReference type="ARBA" id="ARBA00022692"/>
    </source>
</evidence>
<dbReference type="InterPro" id="IPR050510">
    <property type="entry name" value="Cation_transp_ATPase_P-type"/>
</dbReference>
<dbReference type="AlphaFoldDB" id="A0A158J6U8"/>
<dbReference type="Pfam" id="PF00689">
    <property type="entry name" value="Cation_ATPase_C"/>
    <property type="match status" value="1"/>
</dbReference>
<accession>A0A158J6U8</accession>
<feature type="transmembrane region" description="Helical" evidence="12">
    <location>
        <begin position="791"/>
        <end position="808"/>
    </location>
</feature>
<dbReference type="InterPro" id="IPR006068">
    <property type="entry name" value="ATPase_P-typ_cation-transptr_C"/>
</dbReference>
<comment type="similarity">
    <text evidence="2">Belongs to the cation transport ATPase (P-type) (TC 3.A.3) family. Type IIA subfamily.</text>
</comment>
<evidence type="ECO:0000256" key="12">
    <source>
        <dbReference type="SAM" id="Phobius"/>
    </source>
</evidence>
<dbReference type="SUPFAM" id="SSF81665">
    <property type="entry name" value="Calcium ATPase, transmembrane domain M"/>
    <property type="match status" value="1"/>
</dbReference>
<dbReference type="InterPro" id="IPR023298">
    <property type="entry name" value="ATPase_P-typ_TM_dom_sf"/>
</dbReference>
<dbReference type="SFLD" id="SFLDF00027">
    <property type="entry name" value="p-type_atpase"/>
    <property type="match status" value="1"/>
</dbReference>
<sequence length="822" mass="88771">MVVSQFRDFMIIVLILAAVVSGIIGDATDTLVIIAIVLLNGVVGFIQDFRAERAMASLRQLAALKAIVVRAGERQTISASEIVQGDIVLVETGSAIPADLRLVEAPRLKVSEAVLTGEPVPSEKTTSALADPTLPLADRTNMAFRGTVVTYGRARGIAVATGMATELGKIASMLEAVPVTQTPLQKRLAGFGRRLAMAVLAICATIFGVGVVRGEPALLMLLTALSLAVAAIPEALPAVVTVMLALGARNMARRHALVRRLPAVETLGSVSWICTDKTGTLTLNDMRAEEVFVRGERLAASAIDMSKAAVRQLIEAVALCNDVDGGDDNTIAGDPTELALWRMASDRGFDKRSLERTAPRISEFPFDSDRKRMTTLHRSDNAFIAYTKGAPETVLERCNTVMTDENAIPAEQARLLGVAEAMANTGLRVLAIACRTWDRLPGEKDKAEEVEQGLTLLGFVGLQDPPRPEAKDAVETCRSAGITPVMITGDHPVTARAIAGALDILRDGDEVMGGRELSQLSDSALAERIKHTRVYARVDPAQKIRIVEAIQADGQFVAMTGDGVNDAPALARADIGIAMGRKGTDVAREASSLVLLDDNFATIVTAVEEGRRIYENIRKFVRYALTCNSAEIWTIFLAPFLGLPIPLLPIHILWINLVTDGLPGLALAVEPAEKGLMRRPPRPPDESLFAHGIWQHVLWVGLSMAAISLFTQAYAIHQSSAHWQTMTFTVLTLSQMGHVLASRSEHMSLFEQGLLSNRPLLAAVLLTLFLQLMTIYVPALNPIFKTAPLNVVELTACLLLSGIVFILVEIEKLFRRRGLVYR</sequence>
<organism evidence="15 16">
    <name type="scientific">Caballeronia humi</name>
    <dbReference type="NCBI Taxonomy" id="326474"/>
    <lineage>
        <taxon>Bacteria</taxon>
        <taxon>Pseudomonadati</taxon>
        <taxon>Pseudomonadota</taxon>
        <taxon>Betaproteobacteria</taxon>
        <taxon>Burkholderiales</taxon>
        <taxon>Burkholderiaceae</taxon>
        <taxon>Caballeronia</taxon>
    </lineage>
</organism>
<dbReference type="GO" id="GO:0005886">
    <property type="term" value="C:plasma membrane"/>
    <property type="evidence" value="ECO:0007669"/>
    <property type="project" value="UniProtKB-SubCell"/>
</dbReference>
<dbReference type="Pfam" id="PF00122">
    <property type="entry name" value="E1-E2_ATPase"/>
    <property type="match status" value="1"/>
</dbReference>
<dbReference type="InterPro" id="IPR036412">
    <property type="entry name" value="HAD-like_sf"/>
</dbReference>
<evidence type="ECO:0000259" key="14">
    <source>
        <dbReference type="Pfam" id="PF00689"/>
    </source>
</evidence>
<evidence type="ECO:0000313" key="16">
    <source>
        <dbReference type="Proteomes" id="UP000054977"/>
    </source>
</evidence>
<gene>
    <name evidence="15" type="ORF">AWB65_05992</name>
</gene>
<evidence type="ECO:0000313" key="15">
    <source>
        <dbReference type="EMBL" id="SAL64060.1"/>
    </source>
</evidence>
<dbReference type="SUPFAM" id="SSF81660">
    <property type="entry name" value="Metal cation-transporting ATPase, ATP-binding domain N"/>
    <property type="match status" value="1"/>
</dbReference>
<keyword evidence="10 12" id="KW-1133">Transmembrane helix</keyword>
<dbReference type="SUPFAM" id="SSF81653">
    <property type="entry name" value="Calcium ATPase, transduction domain A"/>
    <property type="match status" value="1"/>
</dbReference>
<feature type="domain" description="Cation-transporting P-type ATPase C-terminal" evidence="14">
    <location>
        <begin position="644"/>
        <end position="814"/>
    </location>
</feature>
<evidence type="ECO:0000256" key="2">
    <source>
        <dbReference type="ARBA" id="ARBA00005675"/>
    </source>
</evidence>
<dbReference type="Pfam" id="PF13246">
    <property type="entry name" value="Cation_ATPase"/>
    <property type="match status" value="1"/>
</dbReference>
<dbReference type="Gene3D" id="2.70.150.10">
    <property type="entry name" value="Calcium-transporting ATPase, cytoplasmic transduction domain A"/>
    <property type="match status" value="1"/>
</dbReference>
<dbReference type="InterPro" id="IPR059000">
    <property type="entry name" value="ATPase_P-type_domA"/>
</dbReference>
<dbReference type="SFLD" id="SFLDG00002">
    <property type="entry name" value="C1.7:_P-type_atpase_like"/>
    <property type="match status" value="1"/>
</dbReference>
<dbReference type="PRINTS" id="PR00119">
    <property type="entry name" value="CATATPASE"/>
</dbReference>
<feature type="transmembrane region" description="Helical" evidence="12">
    <location>
        <begin position="697"/>
        <end position="715"/>
    </location>
</feature>
<dbReference type="PANTHER" id="PTHR43294">
    <property type="entry name" value="SODIUM/POTASSIUM-TRANSPORTING ATPASE SUBUNIT ALPHA"/>
    <property type="match status" value="1"/>
</dbReference>
<dbReference type="NCBIfam" id="TIGR01494">
    <property type="entry name" value="ATPase_P-type"/>
    <property type="match status" value="2"/>
</dbReference>
<dbReference type="PRINTS" id="PR00120">
    <property type="entry name" value="HATPASE"/>
</dbReference>
<evidence type="ECO:0000256" key="8">
    <source>
        <dbReference type="ARBA" id="ARBA00022842"/>
    </source>
</evidence>
<dbReference type="FunFam" id="3.40.50.1000:FF:000083">
    <property type="entry name" value="Sodium/potassium-transporting ATPase subunit alpha"/>
    <property type="match status" value="1"/>
</dbReference>
<dbReference type="InterPro" id="IPR001757">
    <property type="entry name" value="P_typ_ATPase"/>
</dbReference>
<dbReference type="Proteomes" id="UP000054977">
    <property type="component" value="Unassembled WGS sequence"/>
</dbReference>
<dbReference type="Gene3D" id="3.40.1110.10">
    <property type="entry name" value="Calcium-transporting ATPase, cytoplasmic domain N"/>
    <property type="match status" value="1"/>
</dbReference>
<dbReference type="Gene3D" id="3.40.50.1000">
    <property type="entry name" value="HAD superfamily/HAD-like"/>
    <property type="match status" value="1"/>
</dbReference>
<evidence type="ECO:0000256" key="6">
    <source>
        <dbReference type="ARBA" id="ARBA00022741"/>
    </source>
</evidence>
<evidence type="ECO:0000256" key="11">
    <source>
        <dbReference type="ARBA" id="ARBA00023136"/>
    </source>
</evidence>
<dbReference type="InterPro" id="IPR018303">
    <property type="entry name" value="ATPase_P-typ_P_site"/>
</dbReference>
<dbReference type="GO" id="GO:0016887">
    <property type="term" value="F:ATP hydrolysis activity"/>
    <property type="evidence" value="ECO:0007669"/>
    <property type="project" value="InterPro"/>
</dbReference>
<dbReference type="SFLD" id="SFLDS00003">
    <property type="entry name" value="Haloacid_Dehalogenase"/>
    <property type="match status" value="1"/>
</dbReference>
<feature type="transmembrane region" description="Helical" evidence="12">
    <location>
        <begin position="218"/>
        <end position="246"/>
    </location>
</feature>
<feature type="domain" description="P-type ATPase A" evidence="13">
    <location>
        <begin position="62"/>
        <end position="175"/>
    </location>
</feature>